<proteinExistence type="predicted"/>
<dbReference type="OrthoDB" id="4411311at2"/>
<feature type="transmembrane region" description="Helical" evidence="1">
    <location>
        <begin position="43"/>
        <end position="65"/>
    </location>
</feature>
<organism evidence="2 3">
    <name type="scientific">Corynebacterium crudilactis</name>
    <dbReference type="NCBI Taxonomy" id="1652495"/>
    <lineage>
        <taxon>Bacteria</taxon>
        <taxon>Bacillati</taxon>
        <taxon>Actinomycetota</taxon>
        <taxon>Actinomycetes</taxon>
        <taxon>Mycobacteriales</taxon>
        <taxon>Corynebacteriaceae</taxon>
        <taxon>Corynebacterium</taxon>
    </lineage>
</organism>
<feature type="transmembrane region" description="Helical" evidence="1">
    <location>
        <begin position="72"/>
        <end position="92"/>
    </location>
</feature>
<keyword evidence="1" id="KW-1133">Transmembrane helix</keyword>
<protein>
    <submittedName>
        <fullName evidence="2">Uncharacterized protein</fullName>
    </submittedName>
</protein>
<evidence type="ECO:0000313" key="3">
    <source>
        <dbReference type="Proteomes" id="UP000076929"/>
    </source>
</evidence>
<keyword evidence="3" id="KW-1185">Reference proteome</keyword>
<dbReference type="Proteomes" id="UP000076929">
    <property type="component" value="Chromosome"/>
</dbReference>
<gene>
    <name evidence="2" type="ORF">ccrud_03545</name>
</gene>
<dbReference type="EMBL" id="CP015622">
    <property type="protein sequence ID" value="ANE03382.1"/>
    <property type="molecule type" value="Genomic_DNA"/>
</dbReference>
<feature type="transmembrane region" description="Helical" evidence="1">
    <location>
        <begin position="104"/>
        <end position="125"/>
    </location>
</feature>
<sequence length="134" mass="14588">MKDWSRLAAKKNYPARVFVLLFLLSLVVGWIFALGTPYLGVTALGLTAGSIFVGVSFAVAAVACALTRRAPLWLLGVLGGVGIVLVLMGIYFRVTQPDGILTGYLIPIGFGFFLAEAAVAIERYWHRRHYALRS</sequence>
<keyword evidence="1" id="KW-0812">Transmembrane</keyword>
<accession>A0A172QRT2</accession>
<dbReference type="AlphaFoldDB" id="A0A172QRT2"/>
<reference evidence="2 3" key="1">
    <citation type="submission" date="2016-05" db="EMBL/GenBank/DDBJ databases">
        <title>Complete genome sequence of Corynebacterium crudilactis, a new Corynebacterium species isolated from raw cow's milk.</title>
        <authorList>
            <person name="Christian R."/>
            <person name="Zimmermann J."/>
            <person name="Lipski A."/>
            <person name="Kalinowski J."/>
        </authorList>
    </citation>
    <scope>NUCLEOTIDE SEQUENCE [LARGE SCALE GENOMIC DNA]</scope>
    <source>
        <strain evidence="2 3">JZ16</strain>
    </source>
</reference>
<evidence type="ECO:0000256" key="1">
    <source>
        <dbReference type="SAM" id="Phobius"/>
    </source>
</evidence>
<keyword evidence="1" id="KW-0472">Membrane</keyword>
<name>A0A172QRT2_9CORY</name>
<dbReference type="RefSeq" id="WP_038583020.1">
    <property type="nucleotide sequence ID" value="NZ_CP015622.1"/>
</dbReference>
<dbReference type="KEGG" id="ccjz:ccrud_03545"/>
<evidence type="ECO:0000313" key="2">
    <source>
        <dbReference type="EMBL" id="ANE03382.1"/>
    </source>
</evidence>